<dbReference type="Proteomes" id="UP000199134">
    <property type="component" value="Unassembled WGS sequence"/>
</dbReference>
<evidence type="ECO:0000313" key="2">
    <source>
        <dbReference type="EMBL" id="SDN83260.1"/>
    </source>
</evidence>
<evidence type="ECO:0000313" key="4">
    <source>
        <dbReference type="Proteomes" id="UP000199134"/>
    </source>
</evidence>
<dbReference type="EMBL" id="FNCQ01000011">
    <property type="protein sequence ID" value="SDG87521.1"/>
    <property type="molecule type" value="Genomic_DNA"/>
</dbReference>
<organism evidence="2 4">
    <name type="scientific">Prevotella communis</name>
    <dbReference type="NCBI Taxonomy" id="2913614"/>
    <lineage>
        <taxon>Bacteria</taxon>
        <taxon>Pseudomonadati</taxon>
        <taxon>Bacteroidota</taxon>
        <taxon>Bacteroidia</taxon>
        <taxon>Bacteroidales</taxon>
        <taxon>Prevotellaceae</taxon>
        <taxon>Prevotella</taxon>
    </lineage>
</organism>
<dbReference type="AlphaFoldDB" id="A0A1H0ELQ3"/>
<name>A0A1H0ELQ3_9BACT</name>
<sequence>MERVRNVHGILVKKGCMSCQYREIIDGVRFCKLTHLKVTACYMCKSWEMSEGLQNAGLERGGVVRLRGTLEVVIE</sequence>
<reference evidence="1 4" key="1">
    <citation type="submission" date="2016-10" db="EMBL/GenBank/DDBJ databases">
        <authorList>
            <person name="de Groot N.N."/>
        </authorList>
    </citation>
    <scope>NUCLEOTIDE SEQUENCE [LARGE SCALE GENOMIC DNA]</scope>
    <source>
        <strain evidence="4">BP1-145</strain>
        <strain evidence="1">BP1-148</strain>
    </source>
</reference>
<dbReference type="Proteomes" id="UP000198779">
    <property type="component" value="Unassembled WGS sequence"/>
</dbReference>
<dbReference type="STRING" id="645274.SAMN04487901_11181"/>
<evidence type="ECO:0000313" key="1">
    <source>
        <dbReference type="EMBL" id="SDG87521.1"/>
    </source>
</evidence>
<dbReference type="RefSeq" id="WP_091818204.1">
    <property type="nucleotide sequence ID" value="NZ_FNCQ01000011.1"/>
</dbReference>
<reference evidence="2 3" key="2">
    <citation type="submission" date="2016-10" db="EMBL/GenBank/DDBJ databases">
        <authorList>
            <person name="Varghese N."/>
            <person name="Submissions S."/>
        </authorList>
    </citation>
    <scope>NUCLEOTIDE SEQUENCE</scope>
    <source>
        <strain evidence="2">BP1-145</strain>
        <strain evidence="3">BP1-148</strain>
    </source>
</reference>
<proteinExistence type="predicted"/>
<dbReference type="EMBL" id="FNIW01000003">
    <property type="protein sequence ID" value="SDN83260.1"/>
    <property type="molecule type" value="Genomic_DNA"/>
</dbReference>
<keyword evidence="3" id="KW-1185">Reference proteome</keyword>
<protein>
    <submittedName>
        <fullName evidence="2">Uncharacterized protein</fullName>
    </submittedName>
</protein>
<evidence type="ECO:0000313" key="3">
    <source>
        <dbReference type="Proteomes" id="UP000198779"/>
    </source>
</evidence>
<accession>A0A1G7XTR1</accession>
<gene>
    <name evidence="2" type="ORF">SAMN04487900_103226</name>
    <name evidence="1" type="ORF">SAMN04487901_11181</name>
</gene>
<accession>A0A1H0ELQ3</accession>